<dbReference type="PANTHER" id="PTHR33383:SF1">
    <property type="entry name" value="MEMBRANE PROTEIN INSERTION EFFICIENCY FACTOR-RELATED"/>
    <property type="match status" value="1"/>
</dbReference>
<dbReference type="EMBL" id="PHFL01000028">
    <property type="protein sequence ID" value="RFM24734.1"/>
    <property type="molecule type" value="Genomic_DNA"/>
</dbReference>
<evidence type="ECO:0000313" key="2">
    <source>
        <dbReference type="EMBL" id="RFM24734.1"/>
    </source>
</evidence>
<dbReference type="Proteomes" id="UP000266389">
    <property type="component" value="Unassembled WGS sequence"/>
</dbReference>
<proteinExistence type="inferred from homology"/>
<dbReference type="HAMAP" id="MF_00386">
    <property type="entry name" value="UPF0161_YidD"/>
    <property type="match status" value="1"/>
</dbReference>
<sequence>MSHLHDQEHLIADPEPTPELWWGWKITNFLPILLIRAYKLVLSPFLGGSCRFEPSCSSYALEAFQTHNFFAALWLTIWRILRCNPFVKGGFDPVPKPHSHKH</sequence>
<comment type="caution">
    <text evidence="2">The sequence shown here is derived from an EMBL/GenBank/DDBJ whole genome shotgun (WGS) entry which is preliminary data.</text>
</comment>
<gene>
    <name evidence="2" type="primary">yidD</name>
    <name evidence="2" type="ORF">D0433_04380</name>
</gene>
<dbReference type="Pfam" id="PF01809">
    <property type="entry name" value="YidD"/>
    <property type="match status" value="1"/>
</dbReference>
<dbReference type="AlphaFoldDB" id="A0A395M487"/>
<evidence type="ECO:0000256" key="1">
    <source>
        <dbReference type="HAMAP-Rule" id="MF_00386"/>
    </source>
</evidence>
<reference evidence="2 3" key="1">
    <citation type="journal article" date="2011" name="ISME J.">
        <title>Community ecology of hot spring cyanobacterial mats: predominant populations and their functional potential.</title>
        <authorList>
            <person name="Klatt C.G."/>
            <person name="Wood J.M."/>
            <person name="Rusch D.B."/>
            <person name="Bateson M.M."/>
            <person name="Hamamura N."/>
            <person name="Heidelberg J.F."/>
            <person name="Grossman A.R."/>
            <person name="Bhaya D."/>
            <person name="Cohan F.M."/>
            <person name="Kuhl M."/>
            <person name="Bryant D.A."/>
            <person name="Ward D.M."/>
        </authorList>
    </citation>
    <scope>NUCLEOTIDE SEQUENCE [LARGE SCALE GENOMIC DNA]</scope>
    <source>
        <strain evidence="2">OS</strain>
    </source>
</reference>
<accession>A0A395M487</accession>
<name>A0A395M487_9BACT</name>
<keyword evidence="1" id="KW-0472">Membrane</keyword>
<protein>
    <recommendedName>
        <fullName evidence="1">Putative membrane protein insertion efficiency factor</fullName>
    </recommendedName>
</protein>
<comment type="similarity">
    <text evidence="1">Belongs to the UPF0161 family.</text>
</comment>
<dbReference type="PANTHER" id="PTHR33383">
    <property type="entry name" value="MEMBRANE PROTEIN INSERTION EFFICIENCY FACTOR-RELATED"/>
    <property type="match status" value="1"/>
</dbReference>
<keyword evidence="1" id="KW-1003">Cell membrane</keyword>
<dbReference type="SMART" id="SM01234">
    <property type="entry name" value="Haemolytic"/>
    <property type="match status" value="1"/>
</dbReference>
<dbReference type="NCBIfam" id="TIGR00278">
    <property type="entry name" value="membrane protein insertion efficiency factor YidD"/>
    <property type="match status" value="1"/>
</dbReference>
<organism evidence="2 3">
    <name type="scientific">Candidatus Thermochlorobacter aerophilus</name>
    <dbReference type="NCBI Taxonomy" id="1868324"/>
    <lineage>
        <taxon>Bacteria</taxon>
        <taxon>Pseudomonadati</taxon>
        <taxon>Chlorobiota</taxon>
        <taxon>Chlorobiia</taxon>
        <taxon>Chlorobiales</taxon>
        <taxon>Candidatus Thermochlorobacteriaceae</taxon>
        <taxon>Candidatus Thermochlorobacter</taxon>
    </lineage>
</organism>
<comment type="function">
    <text evidence="1">Could be involved in insertion of integral membrane proteins into the membrane.</text>
</comment>
<dbReference type="InterPro" id="IPR002696">
    <property type="entry name" value="Membr_insert_effic_factor_YidD"/>
</dbReference>
<comment type="subcellular location">
    <subcellularLocation>
        <location evidence="1">Cell membrane</location>
        <topology evidence="1">Peripheral membrane protein</topology>
        <orientation evidence="1">Cytoplasmic side</orientation>
    </subcellularLocation>
</comment>
<evidence type="ECO:0000313" key="3">
    <source>
        <dbReference type="Proteomes" id="UP000266389"/>
    </source>
</evidence>
<dbReference type="GO" id="GO:0005886">
    <property type="term" value="C:plasma membrane"/>
    <property type="evidence" value="ECO:0007669"/>
    <property type="project" value="UniProtKB-SubCell"/>
</dbReference>